<name>A0AAW3YRN0_9GAMM</name>
<reference evidence="1" key="2">
    <citation type="journal article" date="2024" name="Toxins">
        <title>Genome Sequence Analysis of Native Xenorhabdus Strains Isolated from Entomopathogenic Nematodes in Argentina.</title>
        <authorList>
            <person name="Palma L."/>
            <person name="Frizzo L."/>
            <person name="Kaiser S."/>
            <person name="Berry C."/>
            <person name="Caballero P."/>
            <person name="Bode H.B."/>
            <person name="Del Valle E.E."/>
        </authorList>
    </citation>
    <scope>NUCLEOTIDE SEQUENCE</scope>
    <source>
        <strain evidence="1">M</strain>
    </source>
</reference>
<protein>
    <submittedName>
        <fullName evidence="1">Uncharacterized protein</fullName>
    </submittedName>
</protein>
<evidence type="ECO:0000313" key="1">
    <source>
        <dbReference type="EMBL" id="MBD2800738.1"/>
    </source>
</evidence>
<accession>A0AAW3YRN0</accession>
<organism evidence="1">
    <name type="scientific">Xenorhabdus szentirmaii</name>
    <dbReference type="NCBI Taxonomy" id="290112"/>
    <lineage>
        <taxon>Bacteria</taxon>
        <taxon>Pseudomonadati</taxon>
        <taxon>Pseudomonadota</taxon>
        <taxon>Gammaproteobacteria</taxon>
        <taxon>Enterobacterales</taxon>
        <taxon>Morganellaceae</taxon>
        <taxon>Xenorhabdus</taxon>
    </lineage>
</organism>
<comment type="caution">
    <text evidence="1">The sequence shown here is derived from an EMBL/GenBank/DDBJ whole genome shotgun (WGS) entry which is preliminary data.</text>
</comment>
<dbReference type="Proteomes" id="UP001193920">
    <property type="component" value="Unassembled WGS sequence"/>
</dbReference>
<gene>
    <name evidence="1" type="ORF">ID854_09800</name>
</gene>
<dbReference type="AlphaFoldDB" id="A0AAW3YRN0"/>
<sequence length="117" mass="13040">MPNKQVNSYPPVTIVNATNFTAKGDVRYASLFCKNDTYDIQSGKTWVGPDRGVCLLTEITAILETANGSVRAKSYESSGTAYSQFVLIQVDENTFEVTRRVNTEIIEEEPDPYSSFK</sequence>
<reference evidence="1" key="1">
    <citation type="submission" date="2020-09" db="EMBL/GenBank/DDBJ databases">
        <authorList>
            <person name="Palma L."/>
            <person name="Caballero P."/>
            <person name="Berry C."/>
            <person name="Del Valle E."/>
        </authorList>
    </citation>
    <scope>NUCLEOTIDE SEQUENCE</scope>
    <source>
        <strain evidence="1">M</strain>
    </source>
</reference>
<proteinExistence type="predicted"/>
<dbReference type="RefSeq" id="WP_323868919.1">
    <property type="nucleotide sequence ID" value="NZ_JACXBF010000206.1"/>
</dbReference>
<dbReference type="EMBL" id="JACXBF010000206">
    <property type="protein sequence ID" value="MBD2800738.1"/>
    <property type="molecule type" value="Genomic_DNA"/>
</dbReference>